<proteinExistence type="inferred from homology"/>
<gene>
    <name evidence="7" type="ordered locus">Caul_5261</name>
</gene>
<dbReference type="Pfam" id="PF13193">
    <property type="entry name" value="AMP-binding_C"/>
    <property type="match status" value="1"/>
</dbReference>
<evidence type="ECO:0000313" key="7">
    <source>
        <dbReference type="EMBL" id="ABZ74381.1"/>
    </source>
</evidence>
<accession>B0T9K6</accession>
<geneLocation type="plasmid" evidence="7">
    <name>pCAUL01</name>
</geneLocation>
<evidence type="ECO:0000256" key="4">
    <source>
        <dbReference type="ARBA" id="ARBA00023098"/>
    </source>
</evidence>
<keyword evidence="2 7" id="KW-0436">Ligase</keyword>
<dbReference type="InterPro" id="IPR000873">
    <property type="entry name" value="AMP-dep_synth/lig_dom"/>
</dbReference>
<name>B0T9K6_CAUSK</name>
<keyword evidence="3" id="KW-0276">Fatty acid metabolism</keyword>
<dbReference type="KEGG" id="cak:Caul_5261"/>
<dbReference type="SUPFAM" id="SSF56801">
    <property type="entry name" value="Acetyl-CoA synthetase-like"/>
    <property type="match status" value="1"/>
</dbReference>
<sequence>MAARDRDDTGILLGGMQAWGLTIDRVLAHAEAVHPQRSVVTRTAEGELRSTDYAGVAAQARALARSLARVGVRRGDRVAMIAWTGDRHMALWYAVSAYGAVSHPINPRFSPDQIAWIVGHAGDRLMFLDSTFVPLVEALQDRLPGIERFVLLADEVDMPATGLRGAISYEAFLALGEGEADLAPGGFDENAACALFYTSGTTGDPKGVLYSHRSNVLHAMMLSPALNLTSHDVMMPVVPMFHANGWGLPYACPMVGAAMVMPGAALDPASLHALMEAQGVTITAGVPTLWQSLLQHMKDTGARFSTLRTILVAGSAAPRALLTEYRERFGVEVRHLWGMTETSPCGTANPLPPQGQDHDVEAAVRGELRQGRNPFGLEMRVANEAGAWLPHDGRSAGRLMVRGAAVVERYFRGERPAIDAEGWFDTGDVATIHPDHVMQITDRAKDLIKSGGEWISSIAIEDAAALHPATALCAVIAMPHAKWGERPLLAVKLKSGASGQAADYLTFLEGKIAKWWMPDEVVFIEDMPLGATGKVDKKALRARLVPQG</sequence>
<dbReference type="PANTHER" id="PTHR43859:SF4">
    <property type="entry name" value="BUTANOATE--COA LIGASE AAE1-RELATED"/>
    <property type="match status" value="1"/>
</dbReference>
<keyword evidence="4" id="KW-0443">Lipid metabolism</keyword>
<dbReference type="Pfam" id="PF00501">
    <property type="entry name" value="AMP-binding"/>
    <property type="match status" value="1"/>
</dbReference>
<dbReference type="CDD" id="cd12119">
    <property type="entry name" value="ttLC_FACS_AlkK_like"/>
    <property type="match status" value="1"/>
</dbReference>
<evidence type="ECO:0000259" key="5">
    <source>
        <dbReference type="Pfam" id="PF00501"/>
    </source>
</evidence>
<evidence type="ECO:0000259" key="6">
    <source>
        <dbReference type="Pfam" id="PF13193"/>
    </source>
</evidence>
<dbReference type="Gene3D" id="3.30.300.30">
    <property type="match status" value="1"/>
</dbReference>
<dbReference type="GO" id="GO:0006631">
    <property type="term" value="P:fatty acid metabolic process"/>
    <property type="evidence" value="ECO:0007669"/>
    <property type="project" value="UniProtKB-KW"/>
</dbReference>
<evidence type="ECO:0000256" key="2">
    <source>
        <dbReference type="ARBA" id="ARBA00022598"/>
    </source>
</evidence>
<dbReference type="NCBIfam" id="NF004837">
    <property type="entry name" value="PRK06187.1"/>
    <property type="match status" value="1"/>
</dbReference>
<dbReference type="Gene3D" id="3.40.50.12780">
    <property type="entry name" value="N-terminal domain of ligase-like"/>
    <property type="match status" value="1"/>
</dbReference>
<evidence type="ECO:0000256" key="1">
    <source>
        <dbReference type="ARBA" id="ARBA00006432"/>
    </source>
</evidence>
<dbReference type="InterPro" id="IPR025110">
    <property type="entry name" value="AMP-bd_C"/>
</dbReference>
<dbReference type="EMBL" id="CP000928">
    <property type="protein sequence ID" value="ABZ74381.1"/>
    <property type="molecule type" value="Genomic_DNA"/>
</dbReference>
<dbReference type="InterPro" id="IPR045851">
    <property type="entry name" value="AMP-bd_C_sf"/>
</dbReference>
<dbReference type="HOGENOM" id="CLU_000022_59_5_5"/>
<keyword evidence="7" id="KW-0614">Plasmid</keyword>
<dbReference type="GO" id="GO:0016874">
    <property type="term" value="F:ligase activity"/>
    <property type="evidence" value="ECO:0007669"/>
    <property type="project" value="UniProtKB-KW"/>
</dbReference>
<dbReference type="AlphaFoldDB" id="B0T9K6"/>
<feature type="domain" description="AMP-binding enzyme C-terminal" evidence="6">
    <location>
        <begin position="460"/>
        <end position="534"/>
    </location>
</feature>
<organism evidence="7">
    <name type="scientific">Caulobacter sp. (strain K31)</name>
    <dbReference type="NCBI Taxonomy" id="366602"/>
    <lineage>
        <taxon>Bacteria</taxon>
        <taxon>Pseudomonadati</taxon>
        <taxon>Pseudomonadota</taxon>
        <taxon>Alphaproteobacteria</taxon>
        <taxon>Caulobacterales</taxon>
        <taxon>Caulobacteraceae</taxon>
        <taxon>Caulobacter</taxon>
    </lineage>
</organism>
<dbReference type="InterPro" id="IPR042099">
    <property type="entry name" value="ANL_N_sf"/>
</dbReference>
<dbReference type="PANTHER" id="PTHR43859">
    <property type="entry name" value="ACYL-ACTIVATING ENZYME"/>
    <property type="match status" value="1"/>
</dbReference>
<dbReference type="InterPro" id="IPR020845">
    <property type="entry name" value="AMP-binding_CS"/>
</dbReference>
<reference evidence="7" key="1">
    <citation type="submission" date="2008-01" db="EMBL/GenBank/DDBJ databases">
        <title>Complete sequence of plasmid1 pCAUL01 of Caulobacter sp. K31.</title>
        <authorList>
            <consortium name="US DOE Joint Genome Institute"/>
            <person name="Copeland A."/>
            <person name="Lucas S."/>
            <person name="Lapidus A."/>
            <person name="Barry K."/>
            <person name="Glavina del Rio T."/>
            <person name="Dalin E."/>
            <person name="Tice H."/>
            <person name="Pitluck S."/>
            <person name="Bruce D."/>
            <person name="Goodwin L."/>
            <person name="Thompson L.S."/>
            <person name="Brettin T."/>
            <person name="Detter J.C."/>
            <person name="Han C."/>
            <person name="Schmutz J."/>
            <person name="Larimer F."/>
            <person name="Land M."/>
            <person name="Hauser L."/>
            <person name="Kyrpides N."/>
            <person name="Kim E."/>
            <person name="Stephens C."/>
            <person name="Richardson P."/>
        </authorList>
    </citation>
    <scope>NUCLEOTIDE SEQUENCE [LARGE SCALE GENOMIC DNA]</scope>
    <source>
        <strain evidence="7">K31</strain>
        <plasmid evidence="7">pCAUL01</plasmid>
    </source>
</reference>
<protein>
    <submittedName>
        <fullName evidence="7">AMP-dependent synthetase and ligase</fullName>
    </submittedName>
</protein>
<dbReference type="PROSITE" id="PS00455">
    <property type="entry name" value="AMP_BINDING"/>
    <property type="match status" value="1"/>
</dbReference>
<comment type="similarity">
    <text evidence="1">Belongs to the ATP-dependent AMP-binding enzyme family.</text>
</comment>
<evidence type="ECO:0000256" key="3">
    <source>
        <dbReference type="ARBA" id="ARBA00022832"/>
    </source>
</evidence>
<feature type="domain" description="AMP-dependent synthetase/ligase" evidence="5">
    <location>
        <begin position="29"/>
        <end position="411"/>
    </location>
</feature>